<keyword evidence="3 7" id="KW-0808">Transferase</keyword>
<keyword evidence="2 7" id="KW-1003">Cell membrane</keyword>
<dbReference type="AlphaFoldDB" id="A0A2M6K917"/>
<dbReference type="Proteomes" id="UP000230869">
    <property type="component" value="Unassembled WGS sequence"/>
</dbReference>
<evidence type="ECO:0000256" key="6">
    <source>
        <dbReference type="ARBA" id="ARBA00023136"/>
    </source>
</evidence>
<dbReference type="PANTHER" id="PTHR30589">
    <property type="entry name" value="PROLIPOPROTEIN DIACYLGLYCERYL TRANSFERASE"/>
    <property type="match status" value="1"/>
</dbReference>
<keyword evidence="8" id="KW-0449">Lipoprotein</keyword>
<dbReference type="UniPathway" id="UPA00664"/>
<feature type="transmembrane region" description="Helical" evidence="7">
    <location>
        <begin position="180"/>
        <end position="200"/>
    </location>
</feature>
<accession>A0A2M6K917</accession>
<evidence type="ECO:0000256" key="1">
    <source>
        <dbReference type="ARBA" id="ARBA00007150"/>
    </source>
</evidence>
<proteinExistence type="inferred from homology"/>
<reference evidence="8 9" key="1">
    <citation type="submission" date="2017-09" db="EMBL/GenBank/DDBJ databases">
        <title>Depth-based differentiation of microbial function through sediment-hosted aquifers and enrichment of novel symbionts in the deep terrestrial subsurface.</title>
        <authorList>
            <person name="Probst A.J."/>
            <person name="Ladd B."/>
            <person name="Jarett J.K."/>
            <person name="Geller-Mcgrath D.E."/>
            <person name="Sieber C.M."/>
            <person name="Emerson J.B."/>
            <person name="Anantharaman K."/>
            <person name="Thomas B.C."/>
            <person name="Malmstrom R."/>
            <person name="Stieglmeier M."/>
            <person name="Klingl A."/>
            <person name="Woyke T."/>
            <person name="Ryan C.M."/>
            <person name="Banfield J.F."/>
        </authorList>
    </citation>
    <scope>NUCLEOTIDE SEQUENCE [LARGE SCALE GENOMIC DNA]</scope>
    <source>
        <strain evidence="8">CG11_big_fil_rev_8_21_14_0_20_39_10</strain>
    </source>
</reference>
<dbReference type="GO" id="GO:0005886">
    <property type="term" value="C:plasma membrane"/>
    <property type="evidence" value="ECO:0007669"/>
    <property type="project" value="UniProtKB-SubCell"/>
</dbReference>
<dbReference type="EC" id="2.5.1.145" evidence="7"/>
<evidence type="ECO:0000256" key="4">
    <source>
        <dbReference type="ARBA" id="ARBA00022692"/>
    </source>
</evidence>
<keyword evidence="6 7" id="KW-0472">Membrane</keyword>
<comment type="function">
    <text evidence="7">Catalyzes the transfer of the diacylglyceryl group from phosphatidylglycerol to the sulfhydryl group of the N-terminal cysteine of a prolipoprotein, the first step in the formation of mature lipoproteins.</text>
</comment>
<evidence type="ECO:0000256" key="2">
    <source>
        <dbReference type="ARBA" id="ARBA00022475"/>
    </source>
</evidence>
<dbReference type="PANTHER" id="PTHR30589:SF0">
    <property type="entry name" value="PHOSPHATIDYLGLYCEROL--PROLIPOPROTEIN DIACYLGLYCERYL TRANSFERASE"/>
    <property type="match status" value="1"/>
</dbReference>
<dbReference type="HAMAP" id="MF_01147">
    <property type="entry name" value="Lgt"/>
    <property type="match status" value="1"/>
</dbReference>
<evidence type="ECO:0000313" key="9">
    <source>
        <dbReference type="Proteomes" id="UP000230869"/>
    </source>
</evidence>
<dbReference type="NCBIfam" id="TIGR00544">
    <property type="entry name" value="lgt"/>
    <property type="match status" value="1"/>
</dbReference>
<dbReference type="GO" id="GO:0008961">
    <property type="term" value="F:phosphatidylglycerol-prolipoprotein diacylglyceryl transferase activity"/>
    <property type="evidence" value="ECO:0007669"/>
    <property type="project" value="UniProtKB-UniRule"/>
</dbReference>
<dbReference type="EMBL" id="PCWW01000035">
    <property type="protein sequence ID" value="PIR13449.1"/>
    <property type="molecule type" value="Genomic_DNA"/>
</dbReference>
<dbReference type="InterPro" id="IPR001640">
    <property type="entry name" value="Lgt"/>
</dbReference>
<feature type="transmembrane region" description="Helical" evidence="7">
    <location>
        <begin position="22"/>
        <end position="45"/>
    </location>
</feature>
<evidence type="ECO:0000256" key="3">
    <source>
        <dbReference type="ARBA" id="ARBA00022679"/>
    </source>
</evidence>
<evidence type="ECO:0000256" key="5">
    <source>
        <dbReference type="ARBA" id="ARBA00022989"/>
    </source>
</evidence>
<feature type="transmembrane region" description="Helical" evidence="7">
    <location>
        <begin position="212"/>
        <end position="230"/>
    </location>
</feature>
<keyword evidence="5 7" id="KW-1133">Transmembrane helix</keyword>
<comment type="subcellular location">
    <subcellularLocation>
        <location evidence="7">Cell membrane</location>
        <topology evidence="7">Multi-pass membrane protein</topology>
    </subcellularLocation>
</comment>
<evidence type="ECO:0000256" key="7">
    <source>
        <dbReference type="HAMAP-Rule" id="MF_01147"/>
    </source>
</evidence>
<dbReference type="PROSITE" id="PS01311">
    <property type="entry name" value="LGT"/>
    <property type="match status" value="1"/>
</dbReference>
<comment type="catalytic activity">
    <reaction evidence="7">
        <text>L-cysteinyl-[prolipoprotein] + a 1,2-diacyl-sn-glycero-3-phospho-(1'-sn-glycerol) = an S-1,2-diacyl-sn-glyceryl-L-cysteinyl-[prolipoprotein] + sn-glycerol 1-phosphate + H(+)</text>
        <dbReference type="Rhea" id="RHEA:56712"/>
        <dbReference type="Rhea" id="RHEA-COMP:14679"/>
        <dbReference type="Rhea" id="RHEA-COMP:14680"/>
        <dbReference type="ChEBI" id="CHEBI:15378"/>
        <dbReference type="ChEBI" id="CHEBI:29950"/>
        <dbReference type="ChEBI" id="CHEBI:57685"/>
        <dbReference type="ChEBI" id="CHEBI:64716"/>
        <dbReference type="ChEBI" id="CHEBI:140658"/>
        <dbReference type="EC" id="2.5.1.145"/>
    </reaction>
</comment>
<feature type="binding site" evidence="7">
    <location>
        <position position="139"/>
    </location>
    <ligand>
        <name>a 1,2-diacyl-sn-glycero-3-phospho-(1'-sn-glycerol)</name>
        <dbReference type="ChEBI" id="CHEBI:64716"/>
    </ligand>
</feature>
<organism evidence="8 9">
    <name type="scientific">Candidatus Falkowbacteria bacterium CG11_big_fil_rev_8_21_14_0_20_39_10</name>
    <dbReference type="NCBI Taxonomy" id="1974570"/>
    <lineage>
        <taxon>Bacteria</taxon>
        <taxon>Candidatus Falkowiibacteriota</taxon>
    </lineage>
</organism>
<feature type="transmembrane region" description="Helical" evidence="7">
    <location>
        <begin position="96"/>
        <end position="113"/>
    </location>
</feature>
<comment type="similarity">
    <text evidence="1 7">Belongs to the Lgt family.</text>
</comment>
<keyword evidence="4 7" id="KW-0812">Transmembrane</keyword>
<evidence type="ECO:0000313" key="8">
    <source>
        <dbReference type="EMBL" id="PIR13449.1"/>
    </source>
</evidence>
<gene>
    <name evidence="7 8" type="primary">lgt</name>
    <name evidence="8" type="ORF">COV49_02195</name>
</gene>
<dbReference type="GO" id="GO:0042158">
    <property type="term" value="P:lipoprotein biosynthetic process"/>
    <property type="evidence" value="ECO:0007669"/>
    <property type="project" value="UniProtKB-UniRule"/>
</dbReference>
<comment type="pathway">
    <text evidence="7">Protein modification; lipoprotein biosynthesis (diacylglyceryl transfer).</text>
</comment>
<dbReference type="Pfam" id="PF01790">
    <property type="entry name" value="LGT"/>
    <property type="match status" value="1"/>
</dbReference>
<sequence length="284" mass="32804">MFNFLHTFHPSPILISFGPINIYWYGFFIVLGILGAIFMAMKLAGYYGIKKEKIIDLAFWLILGGVVGARVYHVFLEWPFYLSHPLNIFKVWQGGLAIHGAIIAGLVIIYIFGKKNRISFWLLAAIIAPGLALGQSLGRWGNYFNQELFGYPTDLPWGIPVDFMNRPLEFISVEFFHPTFLYESFGNFLIFLILLAVHVWIIKKKEFKQSRYALCVMCYAIFYSLLRFFIEFIRLDSTPEFLGLRWPQVASLIIIILSLAVLVYQKLPFFKTVDKIKSIGNRQS</sequence>
<feature type="transmembrane region" description="Helical" evidence="7">
    <location>
        <begin position="250"/>
        <end position="267"/>
    </location>
</feature>
<name>A0A2M6K917_9BACT</name>
<feature type="transmembrane region" description="Helical" evidence="7">
    <location>
        <begin position="120"/>
        <end position="138"/>
    </location>
</feature>
<protein>
    <recommendedName>
        <fullName evidence="7">Phosphatidylglycerol--prolipoprotein diacylglyceryl transferase</fullName>
        <ecNumber evidence="7">2.5.1.145</ecNumber>
    </recommendedName>
</protein>
<feature type="transmembrane region" description="Helical" evidence="7">
    <location>
        <begin position="57"/>
        <end position="76"/>
    </location>
</feature>
<comment type="caution">
    <text evidence="8">The sequence shown here is derived from an EMBL/GenBank/DDBJ whole genome shotgun (WGS) entry which is preliminary data.</text>
</comment>